<dbReference type="PANTHER" id="PTHR24193:SF121">
    <property type="entry name" value="ADA2A-CONTAINING COMPLEX COMPONENT 3, ISOFORM D"/>
    <property type="match status" value="1"/>
</dbReference>
<accession>A0AAV9GAB2</accession>
<keyword evidence="5" id="KW-1185">Reference proteome</keyword>
<dbReference type="PRINTS" id="PR01415">
    <property type="entry name" value="ANKYRIN"/>
</dbReference>
<reference evidence="4" key="1">
    <citation type="journal article" date="2023" name="Mol. Phylogenet. Evol.">
        <title>Genome-scale phylogeny and comparative genomics of the fungal order Sordariales.</title>
        <authorList>
            <person name="Hensen N."/>
            <person name="Bonometti L."/>
            <person name="Westerberg I."/>
            <person name="Brannstrom I.O."/>
            <person name="Guillou S."/>
            <person name="Cros-Aarteil S."/>
            <person name="Calhoun S."/>
            <person name="Haridas S."/>
            <person name="Kuo A."/>
            <person name="Mondo S."/>
            <person name="Pangilinan J."/>
            <person name="Riley R."/>
            <person name="LaButti K."/>
            <person name="Andreopoulos B."/>
            <person name="Lipzen A."/>
            <person name="Chen C."/>
            <person name="Yan M."/>
            <person name="Daum C."/>
            <person name="Ng V."/>
            <person name="Clum A."/>
            <person name="Steindorff A."/>
            <person name="Ohm R.A."/>
            <person name="Martin F."/>
            <person name="Silar P."/>
            <person name="Natvig D.O."/>
            <person name="Lalanne C."/>
            <person name="Gautier V."/>
            <person name="Ament-Velasquez S.L."/>
            <person name="Kruys A."/>
            <person name="Hutchinson M.I."/>
            <person name="Powell A.J."/>
            <person name="Barry K."/>
            <person name="Miller A.N."/>
            <person name="Grigoriev I.V."/>
            <person name="Debuchy R."/>
            <person name="Gladieux P."/>
            <person name="Hiltunen Thoren M."/>
            <person name="Johannesson H."/>
        </authorList>
    </citation>
    <scope>NUCLEOTIDE SEQUENCE</scope>
    <source>
        <strain evidence="4">PSN243</strain>
    </source>
</reference>
<evidence type="ECO:0000256" key="2">
    <source>
        <dbReference type="ARBA" id="ARBA00023043"/>
    </source>
</evidence>
<feature type="repeat" description="ANK" evidence="3">
    <location>
        <begin position="512"/>
        <end position="544"/>
    </location>
</feature>
<dbReference type="AlphaFoldDB" id="A0AAV9GAB2"/>
<keyword evidence="2 3" id="KW-0040">ANK repeat</keyword>
<dbReference type="Pfam" id="PF12796">
    <property type="entry name" value="Ank_2"/>
    <property type="match status" value="2"/>
</dbReference>
<feature type="repeat" description="ANK" evidence="3">
    <location>
        <begin position="615"/>
        <end position="647"/>
    </location>
</feature>
<dbReference type="PROSITE" id="PS50297">
    <property type="entry name" value="ANK_REP_REGION"/>
    <property type="match status" value="3"/>
</dbReference>
<dbReference type="EMBL" id="MU865980">
    <property type="protein sequence ID" value="KAK4444200.1"/>
    <property type="molecule type" value="Genomic_DNA"/>
</dbReference>
<dbReference type="PROSITE" id="PS50088">
    <property type="entry name" value="ANK_REPEAT"/>
    <property type="match status" value="4"/>
</dbReference>
<name>A0AAV9GAB2_9PEZI</name>
<dbReference type="GO" id="GO:0000976">
    <property type="term" value="F:transcription cis-regulatory region binding"/>
    <property type="evidence" value="ECO:0007669"/>
    <property type="project" value="TreeGrafter"/>
</dbReference>
<feature type="repeat" description="ANK" evidence="3">
    <location>
        <begin position="546"/>
        <end position="578"/>
    </location>
</feature>
<evidence type="ECO:0000256" key="1">
    <source>
        <dbReference type="ARBA" id="ARBA00022737"/>
    </source>
</evidence>
<feature type="repeat" description="ANK" evidence="3">
    <location>
        <begin position="579"/>
        <end position="614"/>
    </location>
</feature>
<dbReference type="InterPro" id="IPR036770">
    <property type="entry name" value="Ankyrin_rpt-contain_sf"/>
</dbReference>
<dbReference type="InterPro" id="IPR050663">
    <property type="entry name" value="Ankyrin-SOCS_Box"/>
</dbReference>
<dbReference type="Proteomes" id="UP001321760">
    <property type="component" value="Unassembled WGS sequence"/>
</dbReference>
<reference evidence="4" key="2">
    <citation type="submission" date="2023-05" db="EMBL/GenBank/DDBJ databases">
        <authorList>
            <consortium name="Lawrence Berkeley National Laboratory"/>
            <person name="Steindorff A."/>
            <person name="Hensen N."/>
            <person name="Bonometti L."/>
            <person name="Westerberg I."/>
            <person name="Brannstrom I.O."/>
            <person name="Guillou S."/>
            <person name="Cros-Aarteil S."/>
            <person name="Calhoun S."/>
            <person name="Haridas S."/>
            <person name="Kuo A."/>
            <person name="Mondo S."/>
            <person name="Pangilinan J."/>
            <person name="Riley R."/>
            <person name="Labutti K."/>
            <person name="Andreopoulos B."/>
            <person name="Lipzen A."/>
            <person name="Chen C."/>
            <person name="Yanf M."/>
            <person name="Daum C."/>
            <person name="Ng V."/>
            <person name="Clum A."/>
            <person name="Ohm R."/>
            <person name="Martin F."/>
            <person name="Silar P."/>
            <person name="Natvig D."/>
            <person name="Lalanne C."/>
            <person name="Gautier V."/>
            <person name="Ament-Velasquez S.L."/>
            <person name="Kruys A."/>
            <person name="Hutchinson M.I."/>
            <person name="Powell A.J."/>
            <person name="Barry K."/>
            <person name="Miller A.N."/>
            <person name="Grigoriev I.V."/>
            <person name="Debuchy R."/>
            <person name="Gladieux P."/>
            <person name="Thoren M.H."/>
            <person name="Johannesson H."/>
        </authorList>
    </citation>
    <scope>NUCLEOTIDE SEQUENCE</scope>
    <source>
        <strain evidence="4">PSN243</strain>
    </source>
</reference>
<dbReference type="SMART" id="SM00248">
    <property type="entry name" value="ANK"/>
    <property type="match status" value="8"/>
</dbReference>
<dbReference type="SUPFAM" id="SSF48403">
    <property type="entry name" value="Ankyrin repeat"/>
    <property type="match status" value="1"/>
</dbReference>
<proteinExistence type="predicted"/>
<evidence type="ECO:0000256" key="3">
    <source>
        <dbReference type="PROSITE-ProRule" id="PRU00023"/>
    </source>
</evidence>
<keyword evidence="1" id="KW-0677">Repeat</keyword>
<dbReference type="PANTHER" id="PTHR24193">
    <property type="entry name" value="ANKYRIN REPEAT PROTEIN"/>
    <property type="match status" value="1"/>
</dbReference>
<comment type="caution">
    <text evidence="4">The sequence shown here is derived from an EMBL/GenBank/DDBJ whole genome shotgun (WGS) entry which is preliminary data.</text>
</comment>
<evidence type="ECO:0000313" key="4">
    <source>
        <dbReference type="EMBL" id="KAK4444200.1"/>
    </source>
</evidence>
<protein>
    <submittedName>
        <fullName evidence="4">Ankyrin repeat-containing domain protein</fullName>
    </submittedName>
</protein>
<evidence type="ECO:0000313" key="5">
    <source>
        <dbReference type="Proteomes" id="UP001321760"/>
    </source>
</evidence>
<gene>
    <name evidence="4" type="ORF">QBC34DRAFT_475238</name>
</gene>
<dbReference type="InterPro" id="IPR002110">
    <property type="entry name" value="Ankyrin_rpt"/>
</dbReference>
<dbReference type="GO" id="GO:0005634">
    <property type="term" value="C:nucleus"/>
    <property type="evidence" value="ECO:0007669"/>
    <property type="project" value="TreeGrafter"/>
</dbReference>
<dbReference type="GO" id="GO:0045944">
    <property type="term" value="P:positive regulation of transcription by RNA polymerase II"/>
    <property type="evidence" value="ECO:0007669"/>
    <property type="project" value="TreeGrafter"/>
</dbReference>
<sequence>MEAALGVIGATDVAIRASSKLWALSREWRDAPADLHNLRDDVTRAERFFGEIQQHVNTAQLEYEAAPPPRYASRLTRSPLREKGRSGLYSTNSELGDLLETGGVILRRIEDIVDSLSVPVGGGGGSVRREDFGEMSKRRKVQWLLQAKKVAKLRKELAQMRAGVCQLLISQNAFVSADISSSVQWSQDEVMSRIDSLSTSFEASQDKMLTRIETRMQQMEERIMLMGVRNHQATMEFVSQRTAIVGSQPQSPLPGISTGDTPRRISFCDAGCTCSCHHPTKYSWKMALLPSMVGIAAVAYTNWSSTLCSNPECREAQKGRVGRDISVKYQLPDWLARASISAFFSTDLNGSPQMNIRVYHRRPWDDASPGNLILRGKAEDMKDRLRKREISVFDLFITTTSATHPALWLAYVYGIETNNYEKVKILLQAGADPFQRSGFTSGYTVVSAAFERIVADPTSSQDLAAIFPIQQYIDESEFSPLHLAVLEITHVDIPTLLLDPSIISQIDAPAAEGFTPLHLAALKGNAPAARALIRSGANLEARTANKGTTPLYYAARFNRLPIVAALVAAGADVNARDNDGVQAIHGAAICSTGDTSPILSILLDHGADVHSRSNDGASAIHYVLSRGTEGALRCLLKYGADVNSRRKNGTPAIFQVVYTNKPGMARVVLDHHGGVDLGVVRESGGDNVLHAIAGYGGVEMMRVFIGRRGFGGVRVGLRDGRGRTPLGVLNERKGVGEEVRGVFGELLEWVEGCNCQCVVGGEGESEDEFFDALDGGEAAPSGGS</sequence>
<organism evidence="4 5">
    <name type="scientific">Podospora aff. communis PSN243</name>
    <dbReference type="NCBI Taxonomy" id="3040156"/>
    <lineage>
        <taxon>Eukaryota</taxon>
        <taxon>Fungi</taxon>
        <taxon>Dikarya</taxon>
        <taxon>Ascomycota</taxon>
        <taxon>Pezizomycotina</taxon>
        <taxon>Sordariomycetes</taxon>
        <taxon>Sordariomycetidae</taxon>
        <taxon>Sordariales</taxon>
        <taxon>Podosporaceae</taxon>
        <taxon>Podospora</taxon>
    </lineage>
</organism>
<dbReference type="Gene3D" id="1.25.40.20">
    <property type="entry name" value="Ankyrin repeat-containing domain"/>
    <property type="match status" value="2"/>
</dbReference>